<dbReference type="Pfam" id="PF07729">
    <property type="entry name" value="FCD"/>
    <property type="match status" value="1"/>
</dbReference>
<evidence type="ECO:0000256" key="1">
    <source>
        <dbReference type="ARBA" id="ARBA00023015"/>
    </source>
</evidence>
<name>A0ABX9MQD8_9DEIN</name>
<dbReference type="Gene3D" id="1.10.10.10">
    <property type="entry name" value="Winged helix-like DNA-binding domain superfamily/Winged helix DNA-binding domain"/>
    <property type="match status" value="1"/>
</dbReference>
<dbReference type="InterPro" id="IPR036388">
    <property type="entry name" value="WH-like_DNA-bd_sf"/>
</dbReference>
<proteinExistence type="predicted"/>
<dbReference type="SMART" id="SM00345">
    <property type="entry name" value="HTH_GNTR"/>
    <property type="match status" value="1"/>
</dbReference>
<evidence type="ECO:0000313" key="5">
    <source>
        <dbReference type="EMBL" id="RIH80340.1"/>
    </source>
</evidence>
<dbReference type="InterPro" id="IPR000524">
    <property type="entry name" value="Tscrpt_reg_HTH_GntR"/>
</dbReference>
<keyword evidence="3" id="KW-0804">Transcription</keyword>
<dbReference type="InterPro" id="IPR008920">
    <property type="entry name" value="TF_FadR/GntR_C"/>
</dbReference>
<dbReference type="CDD" id="cd07377">
    <property type="entry name" value="WHTH_GntR"/>
    <property type="match status" value="1"/>
</dbReference>
<keyword evidence="6" id="KW-1185">Reference proteome</keyword>
<protein>
    <submittedName>
        <fullName evidence="5">D-xylose utilization operon transcriptional repressor</fullName>
    </submittedName>
</protein>
<organism evidence="5 6">
    <name type="scientific">Meiothermus hypogaeus</name>
    <dbReference type="NCBI Taxonomy" id="884155"/>
    <lineage>
        <taxon>Bacteria</taxon>
        <taxon>Thermotogati</taxon>
        <taxon>Deinococcota</taxon>
        <taxon>Deinococci</taxon>
        <taxon>Thermales</taxon>
        <taxon>Thermaceae</taxon>
        <taxon>Meiothermus</taxon>
    </lineage>
</organism>
<dbReference type="InterPro" id="IPR036390">
    <property type="entry name" value="WH_DNA-bd_sf"/>
</dbReference>
<evidence type="ECO:0000313" key="6">
    <source>
        <dbReference type="Proteomes" id="UP000265443"/>
    </source>
</evidence>
<dbReference type="Pfam" id="PF00392">
    <property type="entry name" value="GntR"/>
    <property type="match status" value="1"/>
</dbReference>
<keyword evidence="2" id="KW-0238">DNA-binding</keyword>
<dbReference type="SMART" id="SM00895">
    <property type="entry name" value="FCD"/>
    <property type="match status" value="1"/>
</dbReference>
<dbReference type="SUPFAM" id="SSF48008">
    <property type="entry name" value="GntR ligand-binding domain-like"/>
    <property type="match status" value="1"/>
</dbReference>
<evidence type="ECO:0000256" key="3">
    <source>
        <dbReference type="ARBA" id="ARBA00023163"/>
    </source>
</evidence>
<keyword evidence="1" id="KW-0805">Transcription regulation</keyword>
<accession>A0ABX9MQD8</accession>
<feature type="domain" description="HTH gntR-type" evidence="4">
    <location>
        <begin position="17"/>
        <end position="85"/>
    </location>
</feature>
<gene>
    <name evidence="5" type="primary">gntR_2</name>
    <name evidence="5" type="ORF">Mhypo_00643</name>
</gene>
<dbReference type="PROSITE" id="PS50949">
    <property type="entry name" value="HTH_GNTR"/>
    <property type="match status" value="1"/>
</dbReference>
<dbReference type="PANTHER" id="PTHR43537">
    <property type="entry name" value="TRANSCRIPTIONAL REGULATOR, GNTR FAMILY"/>
    <property type="match status" value="1"/>
</dbReference>
<dbReference type="EMBL" id="QWKY01000007">
    <property type="protein sequence ID" value="RIH80340.1"/>
    <property type="molecule type" value="Genomic_DNA"/>
</dbReference>
<evidence type="ECO:0000259" key="4">
    <source>
        <dbReference type="PROSITE" id="PS50949"/>
    </source>
</evidence>
<dbReference type="Proteomes" id="UP000265443">
    <property type="component" value="Unassembled WGS sequence"/>
</dbReference>
<comment type="caution">
    <text evidence="5">The sequence shown here is derived from an EMBL/GenBank/DDBJ whole genome shotgun (WGS) entry which is preliminary data.</text>
</comment>
<dbReference type="PANTHER" id="PTHR43537:SF24">
    <property type="entry name" value="GLUCONATE OPERON TRANSCRIPTIONAL REPRESSOR"/>
    <property type="match status" value="1"/>
</dbReference>
<dbReference type="Gene3D" id="1.20.120.530">
    <property type="entry name" value="GntR ligand-binding domain-like"/>
    <property type="match status" value="1"/>
</dbReference>
<dbReference type="SUPFAM" id="SSF46785">
    <property type="entry name" value="Winged helix' DNA-binding domain"/>
    <property type="match status" value="1"/>
</dbReference>
<reference evidence="5 6" key="1">
    <citation type="submission" date="2018-08" db="EMBL/GenBank/DDBJ databases">
        <title>Meiothermus hypogaeus DSM 23238 genome sequencing project.</title>
        <authorList>
            <person name="Da Costa M.S."/>
            <person name="Albuquerque L."/>
            <person name="Raposo P."/>
            <person name="Froufe H.J.C."/>
            <person name="Barroso C.S."/>
            <person name="Egas C."/>
        </authorList>
    </citation>
    <scope>NUCLEOTIDE SEQUENCE [LARGE SCALE GENOMIC DNA]</scope>
    <source>
        <strain evidence="5 6">DSM 23238</strain>
    </source>
</reference>
<sequence length="241" mass="27388">MQNAECKLGAFMISKGPALRDQVYSHIRDRIVSGTLEPGRVIVEVELAAELNVSRTPVSNALVMLKERGLLEDDGGKLKVPILKLEDVINLYWCRMAHDGLASRLAAERIGAKDLKQLETYLRAWETPEREDDLSALWVSDLNFHHLIYRVAGNRHLLRFSELTTELVSVYRRNTIRRMTDPTSGTNRSRNDVRAEHEAIYEAIASRNPDAAEEAARFHIRMVIQHLEQADLVIQPEQVGL</sequence>
<dbReference type="InterPro" id="IPR011711">
    <property type="entry name" value="GntR_C"/>
</dbReference>
<evidence type="ECO:0000256" key="2">
    <source>
        <dbReference type="ARBA" id="ARBA00023125"/>
    </source>
</evidence>